<name>A0A918CER5_AGRME</name>
<keyword evidence="3" id="KW-1185">Reference proteome</keyword>
<dbReference type="GO" id="GO:0005829">
    <property type="term" value="C:cytosol"/>
    <property type="evidence" value="ECO:0007669"/>
    <property type="project" value="TreeGrafter"/>
</dbReference>
<dbReference type="SUPFAM" id="SSF53223">
    <property type="entry name" value="Aminoacid dehydrogenase-like, N-terminal domain"/>
    <property type="match status" value="1"/>
</dbReference>
<dbReference type="GO" id="GO:0009423">
    <property type="term" value="P:chorismate biosynthetic process"/>
    <property type="evidence" value="ECO:0007669"/>
    <property type="project" value="TreeGrafter"/>
</dbReference>
<evidence type="ECO:0000259" key="1">
    <source>
        <dbReference type="Pfam" id="PF08501"/>
    </source>
</evidence>
<reference evidence="2" key="1">
    <citation type="journal article" date="2014" name="Int. J. Syst. Evol. Microbiol.">
        <title>Complete genome sequence of Corynebacterium casei LMG S-19264T (=DSM 44701T), isolated from a smear-ripened cheese.</title>
        <authorList>
            <consortium name="US DOE Joint Genome Institute (JGI-PGF)"/>
            <person name="Walter F."/>
            <person name="Albersmeier A."/>
            <person name="Kalinowski J."/>
            <person name="Ruckert C."/>
        </authorList>
    </citation>
    <scope>NUCLEOTIDE SEQUENCE</scope>
    <source>
        <strain evidence="2">JCM 3346</strain>
    </source>
</reference>
<dbReference type="RefSeq" id="WP_189084343.1">
    <property type="nucleotide sequence ID" value="NZ_BMRJ01000001.1"/>
</dbReference>
<accession>A0A918CER5</accession>
<dbReference type="GO" id="GO:0004764">
    <property type="term" value="F:shikimate 3-dehydrogenase (NADP+) activity"/>
    <property type="evidence" value="ECO:0007669"/>
    <property type="project" value="InterPro"/>
</dbReference>
<dbReference type="InterPro" id="IPR036291">
    <property type="entry name" value="NAD(P)-bd_dom_sf"/>
</dbReference>
<evidence type="ECO:0000313" key="2">
    <source>
        <dbReference type="EMBL" id="GGR20234.1"/>
    </source>
</evidence>
<reference evidence="2" key="2">
    <citation type="submission" date="2020-09" db="EMBL/GenBank/DDBJ databases">
        <authorList>
            <person name="Sun Q."/>
            <person name="Ohkuma M."/>
        </authorList>
    </citation>
    <scope>NUCLEOTIDE SEQUENCE</scope>
    <source>
        <strain evidence="2">JCM 3346</strain>
    </source>
</reference>
<dbReference type="InterPro" id="IPR022893">
    <property type="entry name" value="Shikimate_DH_fam"/>
</dbReference>
<dbReference type="PANTHER" id="PTHR21089:SF9">
    <property type="entry name" value="SHIKIMATE DEHYDROGENASE-LIKE PROTEIN HI_0607"/>
    <property type="match status" value="1"/>
</dbReference>
<gene>
    <name evidence="2" type="ORF">GCM10010196_11890</name>
</gene>
<dbReference type="GO" id="GO:0050661">
    <property type="term" value="F:NADP binding"/>
    <property type="evidence" value="ECO:0007669"/>
    <property type="project" value="TreeGrafter"/>
</dbReference>
<protein>
    <submittedName>
        <fullName evidence="2">Shikimate 5-dehydrogenase</fullName>
    </submittedName>
</protein>
<evidence type="ECO:0000313" key="3">
    <source>
        <dbReference type="Proteomes" id="UP000610303"/>
    </source>
</evidence>
<feature type="domain" description="Shikimate dehydrogenase substrate binding N-terminal" evidence="1">
    <location>
        <begin position="24"/>
        <end position="92"/>
    </location>
</feature>
<dbReference type="NCBIfam" id="NF009202">
    <property type="entry name" value="PRK12550.1"/>
    <property type="match status" value="1"/>
</dbReference>
<organism evidence="2 3">
    <name type="scientific">Agromyces mediolanus</name>
    <name type="common">Corynebacterium mediolanum</name>
    <dbReference type="NCBI Taxonomy" id="41986"/>
    <lineage>
        <taxon>Bacteria</taxon>
        <taxon>Bacillati</taxon>
        <taxon>Actinomycetota</taxon>
        <taxon>Actinomycetes</taxon>
        <taxon>Micrococcales</taxon>
        <taxon>Microbacteriaceae</taxon>
        <taxon>Agromyces</taxon>
    </lineage>
</organism>
<dbReference type="InterPro" id="IPR046346">
    <property type="entry name" value="Aminoacid_DH-like_N_sf"/>
</dbReference>
<dbReference type="SUPFAM" id="SSF51735">
    <property type="entry name" value="NAD(P)-binding Rossmann-fold domains"/>
    <property type="match status" value="1"/>
</dbReference>
<comment type="caution">
    <text evidence="2">The sequence shown here is derived from an EMBL/GenBank/DDBJ whole genome shotgun (WGS) entry which is preliminary data.</text>
</comment>
<sequence>MPILNKDMTLCISLSARPSNLGTRFHNFLYDELGLNFVYKAFSTEDIAGAVRGIRALGIRGASVSMPFKEAVIPLVDELEPSARAIESVNTIVNDAGRLVAANTDYEAIAELIRANGLDPEARVLVRGSGGMAKAVVAAFRDAGFARLTVLARNAELGPALAERYGYEWLAEDPAPGAADVLVNVTPIGMAGADAETLAFSPEHIAAAAVVFDVVAFPAETPLIRAGRDAGKLVISGAEVHALQAARQFERYTGVALTPEQVARAAAFAREG</sequence>
<dbReference type="EMBL" id="BMRJ01000001">
    <property type="protein sequence ID" value="GGR20234.1"/>
    <property type="molecule type" value="Genomic_DNA"/>
</dbReference>
<dbReference type="AlphaFoldDB" id="A0A918CER5"/>
<dbReference type="CDD" id="cd01065">
    <property type="entry name" value="NAD_bind_Shikimate_DH"/>
    <property type="match status" value="1"/>
</dbReference>
<dbReference type="InterPro" id="IPR013708">
    <property type="entry name" value="Shikimate_DH-bd_N"/>
</dbReference>
<dbReference type="PANTHER" id="PTHR21089">
    <property type="entry name" value="SHIKIMATE DEHYDROGENASE"/>
    <property type="match status" value="1"/>
</dbReference>
<dbReference type="Pfam" id="PF08501">
    <property type="entry name" value="Shikimate_dh_N"/>
    <property type="match status" value="1"/>
</dbReference>
<dbReference type="Proteomes" id="UP000610303">
    <property type="component" value="Unassembled WGS sequence"/>
</dbReference>
<proteinExistence type="predicted"/>
<dbReference type="NCBIfam" id="NF001319">
    <property type="entry name" value="PRK00258.3-3"/>
    <property type="match status" value="1"/>
</dbReference>
<dbReference type="Gene3D" id="3.40.50.720">
    <property type="entry name" value="NAD(P)-binding Rossmann-like Domain"/>
    <property type="match status" value="1"/>
</dbReference>
<dbReference type="GO" id="GO:0019632">
    <property type="term" value="P:shikimate metabolic process"/>
    <property type="evidence" value="ECO:0007669"/>
    <property type="project" value="TreeGrafter"/>
</dbReference>
<dbReference type="Gene3D" id="3.40.50.10860">
    <property type="entry name" value="Leucine Dehydrogenase, chain A, domain 1"/>
    <property type="match status" value="1"/>
</dbReference>